<keyword evidence="10" id="KW-0594">Phospholipid biosynthesis</keyword>
<dbReference type="InterPro" id="IPR045252">
    <property type="entry name" value="LPCAT1-like"/>
</dbReference>
<reference evidence="15 16" key="2">
    <citation type="journal article" date="2012" name="Proc. Natl. Acad. Sci. U.S.A.">
        <title>Antigenic diversity is generated by distinct evolutionary mechanisms in African trypanosome species.</title>
        <authorList>
            <person name="Jackson A.P."/>
            <person name="Berry A."/>
            <person name="Aslett M."/>
            <person name="Allison H.C."/>
            <person name="Burton P."/>
            <person name="Vavrova-Anderson J."/>
            <person name="Brown R."/>
            <person name="Browne H."/>
            <person name="Corton N."/>
            <person name="Hauser H."/>
            <person name="Gamble J."/>
            <person name="Gilderthorp R."/>
            <person name="Marcello L."/>
            <person name="McQuillan J."/>
            <person name="Otto T.D."/>
            <person name="Quail M.A."/>
            <person name="Sanders M.J."/>
            <person name="van Tonder A."/>
            <person name="Ginger M.L."/>
            <person name="Field M.C."/>
            <person name="Barry J.D."/>
            <person name="Hertz-Fowler C."/>
            <person name="Berriman M."/>
        </authorList>
    </citation>
    <scope>NUCLEOTIDE SEQUENCE [LARGE SCALE GENOMIC DNA]</scope>
    <source>
        <strain evidence="15 16">IL3000</strain>
    </source>
</reference>
<dbReference type="SUPFAM" id="SSF69593">
    <property type="entry name" value="Glycerol-3-phosphate (1)-acyltransferase"/>
    <property type="match status" value="1"/>
</dbReference>
<evidence type="ECO:0000256" key="12">
    <source>
        <dbReference type="ARBA" id="ARBA00023315"/>
    </source>
</evidence>
<keyword evidence="9 13" id="KW-0472">Membrane</keyword>
<name>F9W8G9_TRYCI</name>
<evidence type="ECO:0000313" key="16">
    <source>
        <dbReference type="Proteomes" id="UP000000702"/>
    </source>
</evidence>
<feature type="transmembrane region" description="Helical" evidence="13">
    <location>
        <begin position="160"/>
        <end position="182"/>
    </location>
</feature>
<comment type="subcellular location">
    <subcellularLocation>
        <location evidence="1">Membrane</location>
    </subcellularLocation>
</comment>
<evidence type="ECO:0000256" key="11">
    <source>
        <dbReference type="ARBA" id="ARBA00023264"/>
    </source>
</evidence>
<proteinExistence type="inferred from homology"/>
<keyword evidence="5" id="KW-0808">Transferase</keyword>
<evidence type="ECO:0000256" key="5">
    <source>
        <dbReference type="ARBA" id="ARBA00022679"/>
    </source>
</evidence>
<dbReference type="Pfam" id="PF01553">
    <property type="entry name" value="Acyltransferase"/>
    <property type="match status" value="1"/>
</dbReference>
<accession>F9W8G9</accession>
<evidence type="ECO:0000256" key="8">
    <source>
        <dbReference type="ARBA" id="ARBA00023098"/>
    </source>
</evidence>
<keyword evidence="11" id="KW-1208">Phospholipid metabolism</keyword>
<dbReference type="PANTHER" id="PTHR23063:SF58">
    <property type="entry name" value="PUTATIVE-RELATED"/>
    <property type="match status" value="1"/>
</dbReference>
<sequence>MLLERHSHLLGGIITMLLLVSRILDYGRPKGYAAKCMNTTAAGGAGWMDDAFGGDSQGAHKVESHPDGWLSTLRSPQLARRAICFLSSYTWGELFLTYLILQLIFLNLLLLVENIRDLIFRAPRVLKLGNSYLTAKPTRVDRKTALSYDTPWCLYERLKMVFFVFTGLIVLRLLILVVFATTSLAMMSVCGLGGRNRYDNPVWFRVFSTLAYTAFCIASTGVGFYNFKVFGRFASREECKVLIGNHSCIYEVCLLFALTDYPAFVTRKGNKLPFFTSVERVSEAIQVDREAVESRRRAAEALRARAKNKNPNAPQLIVFPEGTTANQRALFMFRKGAMEPGEPLQMICVSFPYKYFNPCWNGRCCGGNNFFELLFRLCIQFVNRVEVRALPVYTPTEEERNDPTIYANHCQEMMANVLRCGISNCTYADYVALQKGSQDPLSEGVAPS</sequence>
<evidence type="ECO:0000256" key="9">
    <source>
        <dbReference type="ARBA" id="ARBA00023136"/>
    </source>
</evidence>
<evidence type="ECO:0000313" key="15">
    <source>
        <dbReference type="EMBL" id="CCD13501.1"/>
    </source>
</evidence>
<comment type="similarity">
    <text evidence="3">Belongs to the 1-acyl-sn-glycerol-3-phosphate acyltransferase family.</text>
</comment>
<dbReference type="InterPro" id="IPR002123">
    <property type="entry name" value="Plipid/glycerol_acylTrfase"/>
</dbReference>
<feature type="transmembrane region" description="Helical" evidence="13">
    <location>
        <begin position="202"/>
        <end position="227"/>
    </location>
</feature>
<dbReference type="CDD" id="cd07991">
    <property type="entry name" value="LPLAT_LPCAT1-like"/>
    <property type="match status" value="1"/>
</dbReference>
<evidence type="ECO:0000256" key="6">
    <source>
        <dbReference type="ARBA" id="ARBA00022692"/>
    </source>
</evidence>
<comment type="caution">
    <text evidence="15">The sequence shown here is derived from an EMBL/GenBank/DDBJ whole genome shotgun (WGS) entry which is preliminary data.</text>
</comment>
<dbReference type="AlphaFoldDB" id="F9W8G9"/>
<dbReference type="EMBL" id="CAEQ01001170">
    <property type="protein sequence ID" value="CCD13501.1"/>
    <property type="molecule type" value="Genomic_DNA"/>
</dbReference>
<dbReference type="SMART" id="SM00563">
    <property type="entry name" value="PlsC"/>
    <property type="match status" value="1"/>
</dbReference>
<dbReference type="GO" id="GO:0008374">
    <property type="term" value="F:O-acyltransferase activity"/>
    <property type="evidence" value="ECO:0007669"/>
    <property type="project" value="InterPro"/>
</dbReference>
<dbReference type="PANTHER" id="PTHR23063">
    <property type="entry name" value="PHOSPHOLIPID ACYLTRANSFERASE"/>
    <property type="match status" value="1"/>
</dbReference>
<evidence type="ECO:0000256" key="2">
    <source>
        <dbReference type="ARBA" id="ARBA00005189"/>
    </source>
</evidence>
<reference evidence="16" key="1">
    <citation type="submission" date="2011-07" db="EMBL/GenBank/DDBJ databases">
        <title>Divergent evolution of antigenic variation in African trypanosomes.</title>
        <authorList>
            <person name="Jackson A.P."/>
            <person name="Berry A."/>
            <person name="Allison H.C."/>
            <person name="Burton P."/>
            <person name="Anderson J."/>
            <person name="Aslett M."/>
            <person name="Brown R."/>
            <person name="Corton N."/>
            <person name="Harris D."/>
            <person name="Hauser H."/>
            <person name="Gamble J."/>
            <person name="Gilderthorp R."/>
            <person name="McQuillan J."/>
            <person name="Quail M.A."/>
            <person name="Sanders M."/>
            <person name="Van Tonder A."/>
            <person name="Ginger M.L."/>
            <person name="Donelson J.E."/>
            <person name="Field M.C."/>
            <person name="Barry J.D."/>
            <person name="Berriman M."/>
            <person name="Hertz-Fowler C."/>
        </authorList>
    </citation>
    <scope>NUCLEOTIDE SEQUENCE [LARGE SCALE GENOMIC DNA]</scope>
    <source>
        <strain evidence="16">IL3000</strain>
    </source>
</reference>
<feature type="domain" description="Phospholipid/glycerol acyltransferase" evidence="14">
    <location>
        <begin position="240"/>
        <end position="352"/>
    </location>
</feature>
<dbReference type="GO" id="GO:0008654">
    <property type="term" value="P:phospholipid biosynthetic process"/>
    <property type="evidence" value="ECO:0007669"/>
    <property type="project" value="UniProtKB-KW"/>
</dbReference>
<evidence type="ECO:0000256" key="4">
    <source>
        <dbReference type="ARBA" id="ARBA00022516"/>
    </source>
</evidence>
<dbReference type="Proteomes" id="UP000000702">
    <property type="component" value="Unassembled WGS sequence"/>
</dbReference>
<keyword evidence="12" id="KW-0012">Acyltransferase</keyword>
<feature type="transmembrane region" description="Helical" evidence="13">
    <location>
        <begin position="95"/>
        <end position="112"/>
    </location>
</feature>
<evidence type="ECO:0000256" key="7">
    <source>
        <dbReference type="ARBA" id="ARBA00022989"/>
    </source>
</evidence>
<feature type="transmembrane region" description="Helical" evidence="13">
    <location>
        <begin position="7"/>
        <end position="24"/>
    </location>
</feature>
<evidence type="ECO:0000259" key="14">
    <source>
        <dbReference type="SMART" id="SM00563"/>
    </source>
</evidence>
<dbReference type="OMA" id="HPWWFGF"/>
<keyword evidence="4" id="KW-0444">Lipid biosynthesis</keyword>
<keyword evidence="16" id="KW-1185">Reference proteome</keyword>
<keyword evidence="6 13" id="KW-0812">Transmembrane</keyword>
<protein>
    <submittedName>
        <fullName evidence="15">WGS project CAEQ00000000 data, annotated contig 1735</fullName>
    </submittedName>
</protein>
<comment type="pathway">
    <text evidence="2">Lipid metabolism.</text>
</comment>
<keyword evidence="8" id="KW-0443">Lipid metabolism</keyword>
<dbReference type="VEuPathDB" id="TriTrypDB:TcIL3000_0_42470"/>
<keyword evidence="7 13" id="KW-1133">Transmembrane helix</keyword>
<evidence type="ECO:0000256" key="3">
    <source>
        <dbReference type="ARBA" id="ARBA00008655"/>
    </source>
</evidence>
<evidence type="ECO:0000256" key="10">
    <source>
        <dbReference type="ARBA" id="ARBA00023209"/>
    </source>
</evidence>
<dbReference type="GO" id="GO:0016020">
    <property type="term" value="C:membrane"/>
    <property type="evidence" value="ECO:0007669"/>
    <property type="project" value="UniProtKB-SubCell"/>
</dbReference>
<evidence type="ECO:0000256" key="13">
    <source>
        <dbReference type="SAM" id="Phobius"/>
    </source>
</evidence>
<evidence type="ECO:0000256" key="1">
    <source>
        <dbReference type="ARBA" id="ARBA00004370"/>
    </source>
</evidence>
<gene>
    <name evidence="15" type="ORF">TCIL3000_0_42470</name>
</gene>
<organism evidence="15 16">
    <name type="scientific">Trypanosoma congolense (strain IL3000)</name>
    <dbReference type="NCBI Taxonomy" id="1068625"/>
    <lineage>
        <taxon>Eukaryota</taxon>
        <taxon>Discoba</taxon>
        <taxon>Euglenozoa</taxon>
        <taxon>Kinetoplastea</taxon>
        <taxon>Metakinetoplastina</taxon>
        <taxon>Trypanosomatida</taxon>
        <taxon>Trypanosomatidae</taxon>
        <taxon>Trypanosoma</taxon>
        <taxon>Nannomonas</taxon>
    </lineage>
</organism>